<name>A0A821AZY2_9BILA</name>
<dbReference type="EMBL" id="CAJOBG010067771">
    <property type="protein sequence ID" value="CAF4581448.1"/>
    <property type="molecule type" value="Genomic_DNA"/>
</dbReference>
<evidence type="ECO:0000313" key="1">
    <source>
        <dbReference type="EMBL" id="CAF4581448.1"/>
    </source>
</evidence>
<dbReference type="Proteomes" id="UP000663866">
    <property type="component" value="Unassembled WGS sequence"/>
</dbReference>
<accession>A0A821AZY2</accession>
<feature type="non-terminal residue" evidence="1">
    <location>
        <position position="1"/>
    </location>
</feature>
<dbReference type="AlphaFoldDB" id="A0A821AZY2"/>
<protein>
    <submittedName>
        <fullName evidence="1">Uncharacterized protein</fullName>
    </submittedName>
</protein>
<proteinExistence type="predicted"/>
<keyword evidence="2" id="KW-1185">Reference proteome</keyword>
<gene>
    <name evidence="1" type="ORF">OVN521_LOCUS44442</name>
</gene>
<comment type="caution">
    <text evidence="1">The sequence shown here is derived from an EMBL/GenBank/DDBJ whole genome shotgun (WGS) entry which is preliminary data.</text>
</comment>
<organism evidence="1 2">
    <name type="scientific">Rotaria magnacalcarata</name>
    <dbReference type="NCBI Taxonomy" id="392030"/>
    <lineage>
        <taxon>Eukaryota</taxon>
        <taxon>Metazoa</taxon>
        <taxon>Spiralia</taxon>
        <taxon>Gnathifera</taxon>
        <taxon>Rotifera</taxon>
        <taxon>Eurotatoria</taxon>
        <taxon>Bdelloidea</taxon>
        <taxon>Philodinida</taxon>
        <taxon>Philodinidae</taxon>
        <taxon>Rotaria</taxon>
    </lineage>
</organism>
<sequence>DVHQSNDTGIDSTNIVGFDQLRETGVDTRSDYTRFTKLNSNVHSITGADREKKEISVSKLRKGL</sequence>
<reference evidence="1" key="1">
    <citation type="submission" date="2021-02" db="EMBL/GenBank/DDBJ databases">
        <authorList>
            <person name="Nowell W R."/>
        </authorList>
    </citation>
    <scope>NUCLEOTIDE SEQUENCE</scope>
</reference>
<evidence type="ECO:0000313" key="2">
    <source>
        <dbReference type="Proteomes" id="UP000663866"/>
    </source>
</evidence>